<keyword evidence="2" id="KW-1185">Reference proteome</keyword>
<proteinExistence type="predicted"/>
<protein>
    <submittedName>
        <fullName evidence="1">Uncharacterized protein</fullName>
    </submittedName>
</protein>
<name>A0A0F7K8V6_9PROT</name>
<dbReference type="AlphaFoldDB" id="A0A0F7K8V6"/>
<evidence type="ECO:0000313" key="1">
    <source>
        <dbReference type="EMBL" id="AKH36610.1"/>
    </source>
</evidence>
<organism evidence="1 2">
    <name type="scientific">Nitrosomonas communis</name>
    <dbReference type="NCBI Taxonomy" id="44574"/>
    <lineage>
        <taxon>Bacteria</taxon>
        <taxon>Pseudomonadati</taxon>
        <taxon>Pseudomonadota</taxon>
        <taxon>Betaproteobacteria</taxon>
        <taxon>Nitrosomonadales</taxon>
        <taxon>Nitrosomonadaceae</taxon>
        <taxon>Nitrosomonas</taxon>
    </lineage>
</organism>
<sequence>MTLLIAFPNHDDMKAGRRQYQFYGKVKPTKSVLIVKWNSTIGAFNIRIITVGIDLAKKCFPQKPRFGFFSFPDSISQSKITAR</sequence>
<dbReference type="PATRIC" id="fig|44574.3.peg.69"/>
<evidence type="ECO:0000313" key="2">
    <source>
        <dbReference type="Proteomes" id="UP000034156"/>
    </source>
</evidence>
<reference evidence="1 2" key="2">
    <citation type="journal article" date="2016" name="Genome Announc.">
        <title>Genome Sequence of Nitrosomonas communis Strain Nm2, a Mesophilic Ammonia-Oxidizing Bacterium Isolated from Mediterranean Soil.</title>
        <authorList>
            <person name="Kozlowski J.A."/>
            <person name="Kits K.D."/>
            <person name="Stein L.Y."/>
        </authorList>
    </citation>
    <scope>NUCLEOTIDE SEQUENCE [LARGE SCALE GENOMIC DNA]</scope>
    <source>
        <strain evidence="1 2">Nm2</strain>
    </source>
</reference>
<gene>
    <name evidence="1" type="ORF">AAW31_00270</name>
</gene>
<dbReference type="KEGG" id="nco:AAW31_00270"/>
<reference evidence="2" key="1">
    <citation type="submission" date="2015-05" db="EMBL/GenBank/DDBJ databases">
        <title>Draft genome of Nitrosomonas communis strain Nm2.</title>
        <authorList>
            <person name="Kozlowski J.A."/>
            <person name="Kits K.D."/>
            <person name="Stein L.Y."/>
        </authorList>
    </citation>
    <scope>NUCLEOTIDE SEQUENCE [LARGE SCALE GENOMIC DNA]</scope>
    <source>
        <strain evidence="2">Nm2</strain>
    </source>
</reference>
<dbReference type="Proteomes" id="UP000034156">
    <property type="component" value="Chromosome"/>
</dbReference>
<dbReference type="EMBL" id="CP011451">
    <property type="protein sequence ID" value="AKH36610.1"/>
    <property type="molecule type" value="Genomic_DNA"/>
</dbReference>
<accession>A0A0F7K8V6</accession>